<feature type="domain" description="CCHC-type" evidence="3">
    <location>
        <begin position="69"/>
        <end position="85"/>
    </location>
</feature>
<gene>
    <name evidence="4" type="ORF">Tco_0924094</name>
</gene>
<name>A0ABQ5D2Y8_9ASTR</name>
<feature type="region of interest" description="Disordered" evidence="2">
    <location>
        <begin position="749"/>
        <end position="775"/>
    </location>
</feature>
<dbReference type="EMBL" id="BQNB010014898">
    <property type="protein sequence ID" value="GJT33675.1"/>
    <property type="molecule type" value="Genomic_DNA"/>
</dbReference>
<dbReference type="SMART" id="SM00343">
    <property type="entry name" value="ZnF_C2HC"/>
    <property type="match status" value="1"/>
</dbReference>
<evidence type="ECO:0000313" key="5">
    <source>
        <dbReference type="Proteomes" id="UP001151760"/>
    </source>
</evidence>
<dbReference type="Gene3D" id="4.10.60.10">
    <property type="entry name" value="Zinc finger, CCHC-type"/>
    <property type="match status" value="1"/>
</dbReference>
<dbReference type="SUPFAM" id="SSF57756">
    <property type="entry name" value="Retrovirus zinc finger-like domains"/>
    <property type="match status" value="1"/>
</dbReference>
<keyword evidence="5" id="KW-1185">Reference proteome</keyword>
<dbReference type="InterPro" id="IPR036875">
    <property type="entry name" value="Znf_CCHC_sf"/>
</dbReference>
<dbReference type="InterPro" id="IPR001878">
    <property type="entry name" value="Znf_CCHC"/>
</dbReference>
<evidence type="ECO:0000256" key="1">
    <source>
        <dbReference type="PROSITE-ProRule" id="PRU00047"/>
    </source>
</evidence>
<comment type="caution">
    <text evidence="4">The sequence shown here is derived from an EMBL/GenBank/DDBJ whole genome shotgun (WGS) entry which is preliminary data.</text>
</comment>
<protein>
    <submittedName>
        <fullName evidence="4">Retrovirus-related pol polyprotein from transposon TNT 1-94</fullName>
    </submittedName>
</protein>
<feature type="region of interest" description="Disordered" evidence="2">
    <location>
        <begin position="33"/>
        <end position="59"/>
    </location>
</feature>
<dbReference type="Proteomes" id="UP001151760">
    <property type="component" value="Unassembled WGS sequence"/>
</dbReference>
<dbReference type="PROSITE" id="PS50158">
    <property type="entry name" value="ZF_CCHC"/>
    <property type="match status" value="1"/>
</dbReference>
<evidence type="ECO:0000259" key="3">
    <source>
        <dbReference type="PROSITE" id="PS50158"/>
    </source>
</evidence>
<reference evidence="4" key="1">
    <citation type="journal article" date="2022" name="Int. J. Mol. Sci.">
        <title>Draft Genome of Tanacetum Coccineum: Genomic Comparison of Closely Related Tanacetum-Family Plants.</title>
        <authorList>
            <person name="Yamashiro T."/>
            <person name="Shiraishi A."/>
            <person name="Nakayama K."/>
            <person name="Satake H."/>
        </authorList>
    </citation>
    <scope>NUCLEOTIDE SEQUENCE</scope>
</reference>
<feature type="compositionally biased region" description="Polar residues" evidence="2">
    <location>
        <begin position="749"/>
        <end position="758"/>
    </location>
</feature>
<keyword evidence="1" id="KW-0479">Metal-binding</keyword>
<proteinExistence type="predicted"/>
<dbReference type="Pfam" id="PF00098">
    <property type="entry name" value="zf-CCHC"/>
    <property type="match status" value="1"/>
</dbReference>
<keyword evidence="1" id="KW-0863">Zinc-finger</keyword>
<reference evidence="4" key="2">
    <citation type="submission" date="2022-01" db="EMBL/GenBank/DDBJ databases">
        <authorList>
            <person name="Yamashiro T."/>
            <person name="Shiraishi A."/>
            <person name="Satake H."/>
            <person name="Nakayama K."/>
        </authorList>
    </citation>
    <scope>NUCLEOTIDE SEQUENCE</scope>
</reference>
<feature type="compositionally biased region" description="Low complexity" evidence="2">
    <location>
        <begin position="42"/>
        <end position="58"/>
    </location>
</feature>
<sequence length="842" mass="94942">MGTGLKMLLLEELRVCVVQQGTVVAYESLTDLSSEKGKRNNTRGNGVAGNVGAQNRGGMINPGQAKPIKCYNCNGLGHIARECPRPKRLQDSELLKGHKMTTNATPGEMVGINLEHYCWKLMDVLHFDSDVDEGSHFQSLFMANLTSEDQFTMKPGHHMTRIIHLRVNDSTEASGSKPRSNTKKNRILPAKKEVEVRLRTNKSVWTKVNSVDSSTSSKHVVINSNSESVCKTCRTGHALVSGLRLLKTYDGESFKAHEFCGKVHRGLGLYSILCRHFCDSDLKWPSESILALFMILGSLRVQSIQREEIFLVIVDDYSRSHGSGKIIIWGMFISAEPTQVIKNQIISEDGPKIILWITSLAIPLVLMGLYLPNLCEVKASSGSQSIDYEYGDVLKNKARLVAKGYRQEEEEVFVSQLEGFERPGKPYLRYRRRKPLYGLKQAPKDVTCRYTIAWSIETGRGSVGFQLTKLDFEEWIMRGCQDSRRRRRKYSVSCEIDRLAVFKRSNEARQYQTTEAEYIAMLDVVIKSFGCLSQLHKTMDLDTSIQIPLYCDNKSAIALSFTASANVPAIYLQQFWKTMSYNEKTGVYSCQVDEQWFDLSDDLLRKALKLSHSIRLGLCVSPWRGNSLLDSTSADRKDFLAVTNSRPPSSTNVVGNRHSTYIDNAEAGYGRIYSRDRSNIFLTQRQATKPYKQQSHRRPDSAVHHTGDDYILRNLNFVPKVSENWLLRIQRKHIKKVQRATCNKCAYTQKDSNTSPVKQTKPAPPPIEPSQAKLPQKVERLSLEAHQEKGKEEGNDADLERAIKLSLDPSFLPQGRAHVGGVTIRDPVSEATPELHEVVGKC</sequence>
<accession>A0ABQ5D2Y8</accession>
<keyword evidence="1" id="KW-0862">Zinc</keyword>
<evidence type="ECO:0000256" key="2">
    <source>
        <dbReference type="SAM" id="MobiDB-lite"/>
    </source>
</evidence>
<organism evidence="4 5">
    <name type="scientific">Tanacetum coccineum</name>
    <dbReference type="NCBI Taxonomy" id="301880"/>
    <lineage>
        <taxon>Eukaryota</taxon>
        <taxon>Viridiplantae</taxon>
        <taxon>Streptophyta</taxon>
        <taxon>Embryophyta</taxon>
        <taxon>Tracheophyta</taxon>
        <taxon>Spermatophyta</taxon>
        <taxon>Magnoliopsida</taxon>
        <taxon>eudicotyledons</taxon>
        <taxon>Gunneridae</taxon>
        <taxon>Pentapetalae</taxon>
        <taxon>asterids</taxon>
        <taxon>campanulids</taxon>
        <taxon>Asterales</taxon>
        <taxon>Asteraceae</taxon>
        <taxon>Asteroideae</taxon>
        <taxon>Anthemideae</taxon>
        <taxon>Anthemidinae</taxon>
        <taxon>Tanacetum</taxon>
    </lineage>
</organism>
<evidence type="ECO:0000313" key="4">
    <source>
        <dbReference type="EMBL" id="GJT33675.1"/>
    </source>
</evidence>